<reference evidence="5" key="1">
    <citation type="submission" date="2023-05" db="EMBL/GenBank/DDBJ databases">
        <title>Nepenthes gracilis genome sequencing.</title>
        <authorList>
            <person name="Fukushima K."/>
        </authorList>
    </citation>
    <scope>NUCLEOTIDE SEQUENCE</scope>
    <source>
        <strain evidence="5">SING2019-196</strain>
    </source>
</reference>
<organism evidence="5 6">
    <name type="scientific">Nepenthes gracilis</name>
    <name type="common">Slender pitcher plant</name>
    <dbReference type="NCBI Taxonomy" id="150966"/>
    <lineage>
        <taxon>Eukaryota</taxon>
        <taxon>Viridiplantae</taxon>
        <taxon>Streptophyta</taxon>
        <taxon>Embryophyta</taxon>
        <taxon>Tracheophyta</taxon>
        <taxon>Spermatophyta</taxon>
        <taxon>Magnoliopsida</taxon>
        <taxon>eudicotyledons</taxon>
        <taxon>Gunneridae</taxon>
        <taxon>Pentapetalae</taxon>
        <taxon>Caryophyllales</taxon>
        <taxon>Nepenthaceae</taxon>
        <taxon>Nepenthes</taxon>
    </lineage>
</organism>
<dbReference type="InterPro" id="IPR011043">
    <property type="entry name" value="Gal_Oxase/kelch_b-propeller"/>
</dbReference>
<evidence type="ECO:0000313" key="5">
    <source>
        <dbReference type="EMBL" id="GMH10464.1"/>
    </source>
</evidence>
<dbReference type="PANTHER" id="PTHR32208:SF71">
    <property type="entry name" value="GLYOXAL OXIDASE-RELATED PROTEIN"/>
    <property type="match status" value="1"/>
</dbReference>
<dbReference type="InterPro" id="IPR013783">
    <property type="entry name" value="Ig-like_fold"/>
</dbReference>
<dbReference type="Gene3D" id="2.60.40.10">
    <property type="entry name" value="Immunoglobulins"/>
    <property type="match status" value="1"/>
</dbReference>
<name>A0AAD3SGS5_NEPGR</name>
<dbReference type="Proteomes" id="UP001279734">
    <property type="component" value="Unassembled WGS sequence"/>
</dbReference>
<dbReference type="Pfam" id="PF09118">
    <property type="entry name" value="GO-like_E_set"/>
    <property type="match status" value="1"/>
</dbReference>
<dbReference type="SUPFAM" id="SSF81296">
    <property type="entry name" value="E set domains"/>
    <property type="match status" value="1"/>
</dbReference>
<keyword evidence="1 2" id="KW-0732">Signal</keyword>
<sequence length="547" mass="60334">MNMRAFFIVLFSFIIPLPQATCEGMFAASAGQGSWHFLQQSIGISAMHMQLLHNDKVVIYDRTDFGSSNISLPGCHCRHDPGDMALRVDCTAHSVLYDVVANSFRPLMVHTDTWCSSGAVLPNGTLVQTGGFNDGDRVVRTFTPCEDDSCDWVEHPNLLSERRWYASNQILPDGRIIIIGGRNQYNYEFYPRGYNSPSTFRLDFLFGTRDDVEDNLYPFVHLLTDGNLFIFANTRAISLDYHTNRIVKEFPPIAGGDPRNYPSSGSSVLLPLDENKGPIQAEVLICGGAPPGAFARVVRNGIFTRALASCGRLRVTDSNPSWVMESMPLTRVMGDMLLLPNGDVMIINGADMGTAGWESARSPVTRPVIYRPINVNNERFAVMSPSSRPRMYHSAAILLADGRVLVGGSNPHIGYNFDAEFPTDLSLEAYSPPYLSTEYEPVRPRIVHSDPVMGYGLPFSVTFTVQQYLTAAVLSVNIIAPSFTTHSYGMNQRMVILRMSDVSPATHNTYNVVAVGPSAAEIAPPGYYLLFVLHAGVPSSGIWVRIK</sequence>
<proteinExistence type="predicted"/>
<gene>
    <name evidence="5" type="ORF">Nepgr_012305</name>
</gene>
<dbReference type="PANTHER" id="PTHR32208">
    <property type="entry name" value="SECRETED PROTEIN-RELATED"/>
    <property type="match status" value="1"/>
</dbReference>
<dbReference type="CDD" id="cd02851">
    <property type="entry name" value="E_set_GO_C"/>
    <property type="match status" value="1"/>
</dbReference>
<evidence type="ECO:0000259" key="3">
    <source>
        <dbReference type="Pfam" id="PF07250"/>
    </source>
</evidence>
<evidence type="ECO:0000256" key="2">
    <source>
        <dbReference type="SAM" id="SignalP"/>
    </source>
</evidence>
<dbReference type="InterPro" id="IPR009880">
    <property type="entry name" value="Glyoxal_oxidase_N"/>
</dbReference>
<feature type="chain" id="PRO_5041996504" description="Galactose oxidase" evidence="2">
    <location>
        <begin position="21"/>
        <end position="547"/>
    </location>
</feature>
<keyword evidence="6" id="KW-1185">Reference proteome</keyword>
<dbReference type="Gene3D" id="2.130.10.80">
    <property type="entry name" value="Galactose oxidase/kelch, beta-propeller"/>
    <property type="match status" value="1"/>
</dbReference>
<dbReference type="InterPro" id="IPR015202">
    <property type="entry name" value="GO-like_E_set"/>
</dbReference>
<dbReference type="AlphaFoldDB" id="A0AAD3SGS5"/>
<evidence type="ECO:0000313" key="6">
    <source>
        <dbReference type="Proteomes" id="UP001279734"/>
    </source>
</evidence>
<evidence type="ECO:0000256" key="1">
    <source>
        <dbReference type="ARBA" id="ARBA00022729"/>
    </source>
</evidence>
<accession>A0AAD3SGS5</accession>
<dbReference type="Pfam" id="PF07250">
    <property type="entry name" value="Glyoxal_oxid_N"/>
    <property type="match status" value="1"/>
</dbReference>
<evidence type="ECO:0008006" key="7">
    <source>
        <dbReference type="Google" id="ProtNLM"/>
    </source>
</evidence>
<feature type="domain" description="Glyoxal oxidase N-terminal" evidence="3">
    <location>
        <begin position="47"/>
        <end position="434"/>
    </location>
</feature>
<comment type="caution">
    <text evidence="5">The sequence shown here is derived from an EMBL/GenBank/DDBJ whole genome shotgun (WGS) entry which is preliminary data.</text>
</comment>
<dbReference type="InterPro" id="IPR037293">
    <property type="entry name" value="Gal_Oxidase_central_sf"/>
</dbReference>
<dbReference type="InterPro" id="IPR014756">
    <property type="entry name" value="Ig_E-set"/>
</dbReference>
<protein>
    <recommendedName>
        <fullName evidence="7">Galactose oxidase</fullName>
    </recommendedName>
</protein>
<dbReference type="EMBL" id="BSYO01000010">
    <property type="protein sequence ID" value="GMH10464.1"/>
    <property type="molecule type" value="Genomic_DNA"/>
</dbReference>
<feature type="signal peptide" evidence="2">
    <location>
        <begin position="1"/>
        <end position="20"/>
    </location>
</feature>
<evidence type="ECO:0000259" key="4">
    <source>
        <dbReference type="Pfam" id="PF09118"/>
    </source>
</evidence>
<dbReference type="SUPFAM" id="SSF50965">
    <property type="entry name" value="Galactose oxidase, central domain"/>
    <property type="match status" value="1"/>
</dbReference>
<feature type="domain" description="Galactose oxidase-like Early set" evidence="4">
    <location>
        <begin position="443"/>
        <end position="546"/>
    </location>
</feature>